<dbReference type="GO" id="GO:0030001">
    <property type="term" value="P:metal ion transport"/>
    <property type="evidence" value="ECO:0007669"/>
    <property type="project" value="TreeGrafter"/>
</dbReference>
<dbReference type="GO" id="GO:0007154">
    <property type="term" value="P:cell communication"/>
    <property type="evidence" value="ECO:0007669"/>
    <property type="project" value="InterPro"/>
</dbReference>
<keyword evidence="1 5" id="KW-0732">Signal</keyword>
<keyword evidence="4" id="KW-0406">Ion transport</keyword>
<dbReference type="PANTHER" id="PTHR11878">
    <property type="entry name" value="SODIUM/CALCIUM EXCHANGER"/>
    <property type="match status" value="1"/>
</dbReference>
<dbReference type="EMBL" id="VUJV01000001">
    <property type="protein sequence ID" value="KAA1421075.1"/>
    <property type="molecule type" value="Genomic_DNA"/>
</dbReference>
<dbReference type="GO" id="GO:0016020">
    <property type="term" value="C:membrane"/>
    <property type="evidence" value="ECO:0007669"/>
    <property type="project" value="InterPro"/>
</dbReference>
<evidence type="ECO:0000313" key="8">
    <source>
        <dbReference type="Proteomes" id="UP000325003"/>
    </source>
</evidence>
<feature type="domain" description="Calx-beta" evidence="6">
    <location>
        <begin position="148"/>
        <end position="252"/>
    </location>
</feature>
<evidence type="ECO:0000256" key="2">
    <source>
        <dbReference type="ARBA" id="ARBA00022737"/>
    </source>
</evidence>
<organism evidence="7 8">
    <name type="scientific">Nocardioides humilatus</name>
    <dbReference type="NCBI Taxonomy" id="2607660"/>
    <lineage>
        <taxon>Bacteria</taxon>
        <taxon>Bacillati</taxon>
        <taxon>Actinomycetota</taxon>
        <taxon>Actinomycetes</taxon>
        <taxon>Propionibacteriales</taxon>
        <taxon>Nocardioidaceae</taxon>
        <taxon>Nocardioides</taxon>
    </lineage>
</organism>
<proteinExistence type="predicted"/>
<reference evidence="7 8" key="2">
    <citation type="submission" date="2019-09" db="EMBL/GenBank/DDBJ databases">
        <authorList>
            <person name="Jin C."/>
        </authorList>
    </citation>
    <scope>NUCLEOTIDE SEQUENCE [LARGE SCALE GENOMIC DNA]</scope>
    <source>
        <strain evidence="7 8">BN130099</strain>
    </source>
</reference>
<dbReference type="AlphaFoldDB" id="A0A5B1LK15"/>
<dbReference type="Proteomes" id="UP000325003">
    <property type="component" value="Unassembled WGS sequence"/>
</dbReference>
<dbReference type="Pfam" id="PF03160">
    <property type="entry name" value="Calx-beta"/>
    <property type="match status" value="3"/>
</dbReference>
<feature type="domain" description="Calx-beta" evidence="6">
    <location>
        <begin position="266"/>
        <end position="376"/>
    </location>
</feature>
<dbReference type="PANTHER" id="PTHR11878:SF65">
    <property type="entry name" value="NA_CA-EXCHANGE PROTEIN, ISOFORM G"/>
    <property type="match status" value="1"/>
</dbReference>
<accession>A0A5B1LK15</accession>
<dbReference type="RefSeq" id="WP_149726535.1">
    <property type="nucleotide sequence ID" value="NZ_VUJV01000001.1"/>
</dbReference>
<dbReference type="SUPFAM" id="SSF141072">
    <property type="entry name" value="CalX-like"/>
    <property type="match status" value="3"/>
</dbReference>
<evidence type="ECO:0000259" key="6">
    <source>
        <dbReference type="SMART" id="SM00237"/>
    </source>
</evidence>
<feature type="chain" id="PRO_5023050176" description="Calx-beta domain-containing protein" evidence="5">
    <location>
        <begin position="40"/>
        <end position="397"/>
    </location>
</feature>
<comment type="caution">
    <text evidence="7">The sequence shown here is derived from an EMBL/GenBank/DDBJ whole genome shotgun (WGS) entry which is preliminary data.</text>
</comment>
<dbReference type="InterPro" id="IPR003644">
    <property type="entry name" value="Calx_beta"/>
</dbReference>
<evidence type="ECO:0000256" key="4">
    <source>
        <dbReference type="ARBA" id="ARBA00023065"/>
    </source>
</evidence>
<keyword evidence="2" id="KW-0677">Repeat</keyword>
<reference evidence="7 8" key="1">
    <citation type="submission" date="2019-09" db="EMBL/GenBank/DDBJ databases">
        <title>Nocardioides panacisoli sp. nov., isolated from the soil of a ginseng field.</title>
        <authorList>
            <person name="Cho C."/>
        </authorList>
    </citation>
    <scope>NUCLEOTIDE SEQUENCE [LARGE SCALE GENOMIC DNA]</scope>
    <source>
        <strain evidence="7 8">BN130099</strain>
    </source>
</reference>
<feature type="signal peptide" evidence="5">
    <location>
        <begin position="1"/>
        <end position="39"/>
    </location>
</feature>
<keyword evidence="3" id="KW-0106">Calcium</keyword>
<protein>
    <recommendedName>
        <fullName evidence="6">Calx-beta domain-containing protein</fullName>
    </recommendedName>
</protein>
<evidence type="ECO:0000256" key="5">
    <source>
        <dbReference type="SAM" id="SignalP"/>
    </source>
</evidence>
<evidence type="ECO:0000313" key="7">
    <source>
        <dbReference type="EMBL" id="KAA1421075.1"/>
    </source>
</evidence>
<keyword evidence="8" id="KW-1185">Reference proteome</keyword>
<sequence length="397" mass="42222">MKRFSMAAAVRRTGAATALTVLVSTASLLSGAAHSPAAASPPPVISIGYSDDVDWEGDTGTHELYLRFDRTGDLTGTSSAKVTLGGGTATAGTDYTATKYVTTITFPAGENYAAVAFKMKGDVEVEPDETFDFTLSDPVNATIGLATDTVTILNDDTNIPPAFFMGEEPFVEEGDSGTQKVHFTIVRYGSTATKVSVKAGTTDGNATAPSDYKARKPKVVKFAVGQRYAYVDVIARGDLVPEDDEFFNLVLTEPVGASIVDGLSIAVLDNDDSSATPTFSFNDDGYDIETDETDRSHPVAARIYRDGNLQEKSTVTYATTDGTAVAPDDYTAKTGVVTFKPGERFKDISVTVKGDRDWEYGPPDWSSAETFSIDLSAPTNGVIGDGHIVVLIFDDEH</sequence>
<keyword evidence="4" id="KW-0813">Transport</keyword>
<evidence type="ECO:0000256" key="1">
    <source>
        <dbReference type="ARBA" id="ARBA00022729"/>
    </source>
</evidence>
<dbReference type="InterPro" id="IPR051171">
    <property type="entry name" value="CaCA"/>
</dbReference>
<dbReference type="SMART" id="SM00237">
    <property type="entry name" value="Calx_beta"/>
    <property type="match status" value="3"/>
</dbReference>
<gene>
    <name evidence="7" type="ORF">F0U44_01755</name>
</gene>
<dbReference type="InterPro" id="IPR038081">
    <property type="entry name" value="CalX-like_sf"/>
</dbReference>
<feature type="domain" description="Calx-beta" evidence="6">
    <location>
        <begin position="34"/>
        <end position="136"/>
    </location>
</feature>
<name>A0A5B1LK15_9ACTN</name>
<dbReference type="Gene3D" id="2.60.40.2030">
    <property type="match status" value="3"/>
</dbReference>
<evidence type="ECO:0000256" key="3">
    <source>
        <dbReference type="ARBA" id="ARBA00022837"/>
    </source>
</evidence>